<keyword evidence="7" id="KW-0560">Oxidoreductase</keyword>
<dbReference type="InterPro" id="IPR037069">
    <property type="entry name" value="AcylCoA_DH/ox_N_sf"/>
</dbReference>
<keyword evidence="5" id="KW-0479">Metal-binding</keyword>
<sequence>MPEVLTRAEVAKHNTEDSLWCIIDHQVYDLTDFVDAHPGGSVVLAQVAGQDATVDFYNLHRQEVLEKYRDQLCIGTVEGEKPEVIQPKAGALSPVPYAEPLWLRPQFKSPYFKESHRRLQKAIREFTDLHVTPEAQEKERDGTYISQELINKMAENGVLAMRLGPGKHLHGKTLLGGAVDGKEFDYLHDMIVTQELVRANARGFQDGNMAGMAISLSAVKEWLRNPALKEKVTAEVLSGQKKMCLAITEAFAGSDVAGLKTTAEKTPDGKHYIVNGTKKWITNGMFADYFVTGCKTEKGFSVLLIPRCEGIETKQIKTSYSTAAGTAFVQYENVKVPVENLLGEEHKGFIVIMSNFNHERFMMVAAVVRMSMTIVEECLKWCNQRIVFGKKLVEQPAIRQKLARMISLTESCQAWLESIAYQMCNMSYAEQSAHLGGPIGLLKSHATRSAQEIADHSTNIFGGRGITQTGMGKVIEMFHRTYKFDAILGGTEEILADLGVRQAMKKFPKSML</sequence>
<dbReference type="RefSeq" id="XP_056499916.1">
    <property type="nucleotide sequence ID" value="XM_056646475.1"/>
</dbReference>
<gene>
    <name evidence="10" type="ORF">N7469_007557</name>
</gene>
<comment type="cofactor">
    <cofactor evidence="1">
        <name>FAD</name>
        <dbReference type="ChEBI" id="CHEBI:57692"/>
    </cofactor>
</comment>
<name>A0A9W9NWN1_PENCI</name>
<proteinExistence type="inferred from homology"/>
<dbReference type="InterPro" id="IPR050741">
    <property type="entry name" value="Acyl-CoA_dehydrogenase"/>
</dbReference>
<dbReference type="Gene3D" id="2.40.110.10">
    <property type="entry name" value="Butyryl-CoA Dehydrogenase, subunit A, domain 2"/>
    <property type="match status" value="1"/>
</dbReference>
<dbReference type="GeneID" id="81385642"/>
<dbReference type="SUPFAM" id="SSF47203">
    <property type="entry name" value="Acyl-CoA dehydrogenase C-terminal domain-like"/>
    <property type="match status" value="1"/>
</dbReference>
<dbReference type="SUPFAM" id="SSF56645">
    <property type="entry name" value="Acyl-CoA dehydrogenase NM domain-like"/>
    <property type="match status" value="1"/>
</dbReference>
<evidence type="ECO:0000259" key="9">
    <source>
        <dbReference type="PROSITE" id="PS50255"/>
    </source>
</evidence>
<dbReference type="GO" id="GO:0005737">
    <property type="term" value="C:cytoplasm"/>
    <property type="evidence" value="ECO:0007669"/>
    <property type="project" value="TreeGrafter"/>
</dbReference>
<reference evidence="10" key="1">
    <citation type="submission" date="2022-11" db="EMBL/GenBank/DDBJ databases">
        <authorList>
            <person name="Petersen C."/>
        </authorList>
    </citation>
    <scope>NUCLEOTIDE SEQUENCE</scope>
    <source>
        <strain evidence="10">IBT 23319</strain>
    </source>
</reference>
<comment type="similarity">
    <text evidence="2">Belongs to the acyl-CoA dehydrogenase family.</text>
</comment>
<comment type="caution">
    <text evidence="10">The sequence shown here is derived from an EMBL/GenBank/DDBJ whole genome shotgun (WGS) entry which is preliminary data.</text>
</comment>
<evidence type="ECO:0000256" key="1">
    <source>
        <dbReference type="ARBA" id="ARBA00001974"/>
    </source>
</evidence>
<keyword evidence="11" id="KW-1185">Reference proteome</keyword>
<dbReference type="InterPro" id="IPR009100">
    <property type="entry name" value="AcylCoA_DH/oxidase_NM_dom_sf"/>
</dbReference>
<dbReference type="GO" id="GO:0003995">
    <property type="term" value="F:acyl-CoA dehydrogenase activity"/>
    <property type="evidence" value="ECO:0007669"/>
    <property type="project" value="InterPro"/>
</dbReference>
<dbReference type="GO" id="GO:0020037">
    <property type="term" value="F:heme binding"/>
    <property type="evidence" value="ECO:0007669"/>
    <property type="project" value="InterPro"/>
</dbReference>
<feature type="domain" description="Cytochrome b5 heme-binding" evidence="9">
    <location>
        <begin position="2"/>
        <end position="78"/>
    </location>
</feature>
<dbReference type="Gene3D" id="3.10.120.10">
    <property type="entry name" value="Cytochrome b5-like heme/steroid binding domain"/>
    <property type="match status" value="1"/>
</dbReference>
<evidence type="ECO:0000313" key="11">
    <source>
        <dbReference type="Proteomes" id="UP001147733"/>
    </source>
</evidence>
<dbReference type="GO" id="GO:0046872">
    <property type="term" value="F:metal ion binding"/>
    <property type="evidence" value="ECO:0007669"/>
    <property type="project" value="UniProtKB-KW"/>
</dbReference>
<dbReference type="Gene3D" id="1.20.140.10">
    <property type="entry name" value="Butyryl-CoA Dehydrogenase, subunit A, domain 3"/>
    <property type="match status" value="1"/>
</dbReference>
<keyword evidence="3" id="KW-0349">Heme</keyword>
<evidence type="ECO:0000256" key="2">
    <source>
        <dbReference type="ARBA" id="ARBA00009347"/>
    </source>
</evidence>
<evidence type="ECO:0000256" key="5">
    <source>
        <dbReference type="ARBA" id="ARBA00022723"/>
    </source>
</evidence>
<dbReference type="InterPro" id="IPR013786">
    <property type="entry name" value="AcylCoA_DH/ox_N"/>
</dbReference>
<organism evidence="10 11">
    <name type="scientific">Penicillium citrinum</name>
    <dbReference type="NCBI Taxonomy" id="5077"/>
    <lineage>
        <taxon>Eukaryota</taxon>
        <taxon>Fungi</taxon>
        <taxon>Dikarya</taxon>
        <taxon>Ascomycota</taxon>
        <taxon>Pezizomycotina</taxon>
        <taxon>Eurotiomycetes</taxon>
        <taxon>Eurotiomycetidae</taxon>
        <taxon>Eurotiales</taxon>
        <taxon>Aspergillaceae</taxon>
        <taxon>Penicillium</taxon>
    </lineage>
</organism>
<dbReference type="InterPro" id="IPR018506">
    <property type="entry name" value="Cyt_B5_heme-BS"/>
</dbReference>
<dbReference type="Pfam" id="PF02771">
    <property type="entry name" value="Acyl-CoA_dh_N"/>
    <property type="match status" value="1"/>
</dbReference>
<dbReference type="EMBL" id="JAPQKT010000006">
    <property type="protein sequence ID" value="KAJ5227551.1"/>
    <property type="molecule type" value="Genomic_DNA"/>
</dbReference>
<dbReference type="Pfam" id="PF00441">
    <property type="entry name" value="Acyl-CoA_dh_1"/>
    <property type="match status" value="1"/>
</dbReference>
<dbReference type="Pfam" id="PF00173">
    <property type="entry name" value="Cyt-b5"/>
    <property type="match status" value="1"/>
</dbReference>
<dbReference type="PROSITE" id="PS00191">
    <property type="entry name" value="CYTOCHROME_B5_1"/>
    <property type="match status" value="1"/>
</dbReference>
<dbReference type="SUPFAM" id="SSF55856">
    <property type="entry name" value="Cytochrome b5-like heme/steroid binding domain"/>
    <property type="match status" value="1"/>
</dbReference>
<dbReference type="InterPro" id="IPR006091">
    <property type="entry name" value="Acyl-CoA_Oxase/DH_mid-dom"/>
</dbReference>
<dbReference type="InterPro" id="IPR006089">
    <property type="entry name" value="Acyl-CoA_DH_CS"/>
</dbReference>
<dbReference type="PROSITE" id="PS50255">
    <property type="entry name" value="CYTOCHROME_B5_2"/>
    <property type="match status" value="1"/>
</dbReference>
<evidence type="ECO:0000256" key="6">
    <source>
        <dbReference type="ARBA" id="ARBA00022827"/>
    </source>
</evidence>
<dbReference type="InterPro" id="IPR036400">
    <property type="entry name" value="Cyt_B5-like_heme/steroid_sf"/>
</dbReference>
<evidence type="ECO:0000256" key="3">
    <source>
        <dbReference type="ARBA" id="ARBA00022617"/>
    </source>
</evidence>
<dbReference type="PROSITE" id="PS00072">
    <property type="entry name" value="ACYL_COA_DH_1"/>
    <property type="match status" value="1"/>
</dbReference>
<evidence type="ECO:0000256" key="7">
    <source>
        <dbReference type="ARBA" id="ARBA00023002"/>
    </source>
</evidence>
<evidence type="ECO:0000313" key="10">
    <source>
        <dbReference type="EMBL" id="KAJ5227551.1"/>
    </source>
</evidence>
<dbReference type="GO" id="GO:0050660">
    <property type="term" value="F:flavin adenine dinucleotide binding"/>
    <property type="evidence" value="ECO:0007669"/>
    <property type="project" value="InterPro"/>
</dbReference>
<dbReference type="Gene3D" id="1.10.540.10">
    <property type="entry name" value="Acyl-CoA dehydrogenase/oxidase, N-terminal domain"/>
    <property type="match status" value="1"/>
</dbReference>
<dbReference type="OrthoDB" id="2588832at2759"/>
<dbReference type="InterPro" id="IPR036250">
    <property type="entry name" value="AcylCo_DH-like_C"/>
</dbReference>
<dbReference type="PANTHER" id="PTHR48083">
    <property type="entry name" value="MEDIUM-CHAIN SPECIFIC ACYL-COA DEHYDROGENASE, MITOCHONDRIAL-RELATED"/>
    <property type="match status" value="1"/>
</dbReference>
<dbReference type="SMART" id="SM01117">
    <property type="entry name" value="Cyt-b5"/>
    <property type="match status" value="1"/>
</dbReference>
<dbReference type="PANTHER" id="PTHR48083:SF28">
    <property type="entry name" value="ACYL-COA DEHYDROGENASE FAMILY PROTEIN (AFU_ORTHOLOGUE AFUA_6G10880)-RELATED"/>
    <property type="match status" value="1"/>
</dbReference>
<reference evidence="10" key="2">
    <citation type="journal article" date="2023" name="IMA Fungus">
        <title>Comparative genomic study of the Penicillium genus elucidates a diverse pangenome and 15 lateral gene transfer events.</title>
        <authorList>
            <person name="Petersen C."/>
            <person name="Sorensen T."/>
            <person name="Nielsen M.R."/>
            <person name="Sondergaard T.E."/>
            <person name="Sorensen J.L."/>
            <person name="Fitzpatrick D.A."/>
            <person name="Frisvad J.C."/>
            <person name="Nielsen K.L."/>
        </authorList>
    </citation>
    <scope>NUCLEOTIDE SEQUENCE</scope>
    <source>
        <strain evidence="10">IBT 23319</strain>
    </source>
</reference>
<dbReference type="Pfam" id="PF02770">
    <property type="entry name" value="Acyl-CoA_dh_M"/>
    <property type="match status" value="1"/>
</dbReference>
<dbReference type="InterPro" id="IPR046373">
    <property type="entry name" value="Acyl-CoA_Oxase/DH_mid-dom_sf"/>
</dbReference>
<evidence type="ECO:0000256" key="4">
    <source>
        <dbReference type="ARBA" id="ARBA00022630"/>
    </source>
</evidence>
<keyword evidence="6" id="KW-0274">FAD</keyword>
<dbReference type="AlphaFoldDB" id="A0A9W9NWN1"/>
<keyword evidence="8" id="KW-0408">Iron</keyword>
<dbReference type="Proteomes" id="UP001147733">
    <property type="component" value="Unassembled WGS sequence"/>
</dbReference>
<evidence type="ECO:0000256" key="8">
    <source>
        <dbReference type="ARBA" id="ARBA00023004"/>
    </source>
</evidence>
<dbReference type="InterPro" id="IPR001199">
    <property type="entry name" value="Cyt_B5-like_heme/steroid-bd"/>
</dbReference>
<dbReference type="InterPro" id="IPR009075">
    <property type="entry name" value="AcylCo_DH/oxidase_C"/>
</dbReference>
<protein>
    <recommendedName>
        <fullName evidence="9">Cytochrome b5 heme-binding domain-containing protein</fullName>
    </recommendedName>
</protein>
<keyword evidence="4" id="KW-0285">Flavoprotein</keyword>
<dbReference type="GO" id="GO:0033539">
    <property type="term" value="P:fatty acid beta-oxidation using acyl-CoA dehydrogenase"/>
    <property type="evidence" value="ECO:0007669"/>
    <property type="project" value="TreeGrafter"/>
</dbReference>
<accession>A0A9W9NWN1</accession>